<sequence length="166" mass="17739">MNVAAQQYATAIMNELRGWAHEWLAALRASREQQRMLGLPAPHPNHLLPPGSPSAILTWRGGSSGSTFTARSKFGTSTASRSIELGVFEIAGAIYDDAARPFAINADLVLEAMLASLSARAPVRLASRHGLVPNAQPGAPPHAVQVYELRTPGGEVIRQVGLRRLS</sequence>
<gene>
    <name evidence="1" type="ORF">B0H17DRAFT_1205945</name>
</gene>
<accession>A0AAD7GDF7</accession>
<comment type="caution">
    <text evidence="1">The sequence shown here is derived from an EMBL/GenBank/DDBJ whole genome shotgun (WGS) entry which is preliminary data.</text>
</comment>
<dbReference type="Proteomes" id="UP001221757">
    <property type="component" value="Unassembled WGS sequence"/>
</dbReference>
<dbReference type="AlphaFoldDB" id="A0AAD7GDF7"/>
<protein>
    <submittedName>
        <fullName evidence="1">Uncharacterized protein</fullName>
    </submittedName>
</protein>
<evidence type="ECO:0000313" key="1">
    <source>
        <dbReference type="EMBL" id="KAJ7681275.1"/>
    </source>
</evidence>
<keyword evidence="2" id="KW-1185">Reference proteome</keyword>
<dbReference type="EMBL" id="JARKIE010000120">
    <property type="protein sequence ID" value="KAJ7681275.1"/>
    <property type="molecule type" value="Genomic_DNA"/>
</dbReference>
<evidence type="ECO:0000313" key="2">
    <source>
        <dbReference type="Proteomes" id="UP001221757"/>
    </source>
</evidence>
<name>A0AAD7GDF7_MYCRO</name>
<proteinExistence type="predicted"/>
<organism evidence="1 2">
    <name type="scientific">Mycena rosella</name>
    <name type="common">Pink bonnet</name>
    <name type="synonym">Agaricus rosellus</name>
    <dbReference type="NCBI Taxonomy" id="1033263"/>
    <lineage>
        <taxon>Eukaryota</taxon>
        <taxon>Fungi</taxon>
        <taxon>Dikarya</taxon>
        <taxon>Basidiomycota</taxon>
        <taxon>Agaricomycotina</taxon>
        <taxon>Agaricomycetes</taxon>
        <taxon>Agaricomycetidae</taxon>
        <taxon>Agaricales</taxon>
        <taxon>Marasmiineae</taxon>
        <taxon>Mycenaceae</taxon>
        <taxon>Mycena</taxon>
    </lineage>
</organism>
<reference evidence="1" key="1">
    <citation type="submission" date="2023-03" db="EMBL/GenBank/DDBJ databases">
        <title>Massive genome expansion in bonnet fungi (Mycena s.s.) driven by repeated elements and novel gene families across ecological guilds.</title>
        <authorList>
            <consortium name="Lawrence Berkeley National Laboratory"/>
            <person name="Harder C.B."/>
            <person name="Miyauchi S."/>
            <person name="Viragh M."/>
            <person name="Kuo A."/>
            <person name="Thoen E."/>
            <person name="Andreopoulos B."/>
            <person name="Lu D."/>
            <person name="Skrede I."/>
            <person name="Drula E."/>
            <person name="Henrissat B."/>
            <person name="Morin E."/>
            <person name="Kohler A."/>
            <person name="Barry K."/>
            <person name="LaButti K."/>
            <person name="Morin E."/>
            <person name="Salamov A."/>
            <person name="Lipzen A."/>
            <person name="Mereny Z."/>
            <person name="Hegedus B."/>
            <person name="Baldrian P."/>
            <person name="Stursova M."/>
            <person name="Weitz H."/>
            <person name="Taylor A."/>
            <person name="Grigoriev I.V."/>
            <person name="Nagy L.G."/>
            <person name="Martin F."/>
            <person name="Kauserud H."/>
        </authorList>
    </citation>
    <scope>NUCLEOTIDE SEQUENCE</scope>
    <source>
        <strain evidence="1">CBHHK067</strain>
    </source>
</reference>